<protein>
    <submittedName>
        <fullName evidence="2">Uncharacterized protein</fullName>
    </submittedName>
</protein>
<evidence type="ECO:0000313" key="2">
    <source>
        <dbReference type="EMBL" id="SEC99073.1"/>
    </source>
</evidence>
<dbReference type="Proteomes" id="UP000182652">
    <property type="component" value="Unassembled WGS sequence"/>
</dbReference>
<evidence type="ECO:0000256" key="1">
    <source>
        <dbReference type="SAM" id="MobiDB-lite"/>
    </source>
</evidence>
<proteinExistence type="predicted"/>
<name>A0A1H4X0I9_9MICC</name>
<dbReference type="STRING" id="156980.SAMN04489745_3633"/>
<sequence>MPLDAIDPSFINAPSPAGPPLYTESPCAVTSAGSWPPVPRWGPAAAVSLTPAPGDHPLGQQCPGNGRPAAVASSTGAYLTGLATSATVDPLVAADANNPRRDRVILQVWDPSNPQNDGTSGGTNRKGVVRILTGDPDPLATTGGG</sequence>
<organism evidence="2 3">
    <name type="scientific">Arthrobacter woluwensis</name>
    <dbReference type="NCBI Taxonomy" id="156980"/>
    <lineage>
        <taxon>Bacteria</taxon>
        <taxon>Bacillati</taxon>
        <taxon>Actinomycetota</taxon>
        <taxon>Actinomycetes</taxon>
        <taxon>Micrococcales</taxon>
        <taxon>Micrococcaceae</taxon>
        <taxon>Arthrobacter</taxon>
    </lineage>
</organism>
<feature type="region of interest" description="Disordered" evidence="1">
    <location>
        <begin position="46"/>
        <end position="70"/>
    </location>
</feature>
<evidence type="ECO:0000313" key="3">
    <source>
        <dbReference type="Proteomes" id="UP000182652"/>
    </source>
</evidence>
<gene>
    <name evidence="2" type="ORF">SAMN04489745_3633</name>
</gene>
<dbReference type="RefSeq" id="WP_139244813.1">
    <property type="nucleotide sequence ID" value="NZ_FNSN01000008.1"/>
</dbReference>
<keyword evidence="3" id="KW-1185">Reference proteome</keyword>
<dbReference type="EMBL" id="FNSN01000008">
    <property type="protein sequence ID" value="SEC99073.1"/>
    <property type="molecule type" value="Genomic_DNA"/>
</dbReference>
<accession>A0A1H4X0I9</accession>
<dbReference type="AlphaFoldDB" id="A0A1H4X0I9"/>
<feature type="region of interest" description="Disordered" evidence="1">
    <location>
        <begin position="109"/>
        <end position="145"/>
    </location>
</feature>
<reference evidence="2 3" key="1">
    <citation type="submission" date="2016-10" db="EMBL/GenBank/DDBJ databases">
        <authorList>
            <person name="de Groot N.N."/>
        </authorList>
    </citation>
    <scope>NUCLEOTIDE SEQUENCE [LARGE SCALE GENOMIC DNA]</scope>
    <source>
        <strain evidence="2 3">DSM 10495</strain>
    </source>
</reference>